<proteinExistence type="predicted"/>
<keyword evidence="2" id="KW-1185">Reference proteome</keyword>
<evidence type="ECO:0000313" key="1">
    <source>
        <dbReference type="EMBL" id="TBU50959.1"/>
    </source>
</evidence>
<name>A0A4Q9N7I2_9APHY</name>
<dbReference type="EMBL" id="ML145533">
    <property type="protein sequence ID" value="TBU50959.1"/>
    <property type="molecule type" value="Genomic_DNA"/>
</dbReference>
<protein>
    <submittedName>
        <fullName evidence="1">Uncharacterized protein</fullName>
    </submittedName>
</protein>
<gene>
    <name evidence="1" type="ORF">BD310DRAFT_500309</name>
</gene>
<dbReference type="Proteomes" id="UP000292082">
    <property type="component" value="Unassembled WGS sequence"/>
</dbReference>
<dbReference type="AlphaFoldDB" id="A0A4Q9N7I2"/>
<evidence type="ECO:0000313" key="2">
    <source>
        <dbReference type="Proteomes" id="UP000292082"/>
    </source>
</evidence>
<organism evidence="1 2">
    <name type="scientific">Dichomitus squalens</name>
    <dbReference type="NCBI Taxonomy" id="114155"/>
    <lineage>
        <taxon>Eukaryota</taxon>
        <taxon>Fungi</taxon>
        <taxon>Dikarya</taxon>
        <taxon>Basidiomycota</taxon>
        <taxon>Agaricomycotina</taxon>
        <taxon>Agaricomycetes</taxon>
        <taxon>Polyporales</taxon>
        <taxon>Polyporaceae</taxon>
        <taxon>Dichomitus</taxon>
    </lineage>
</organism>
<reference evidence="1 2" key="1">
    <citation type="submission" date="2019-01" db="EMBL/GenBank/DDBJ databases">
        <title>Draft genome sequences of three monokaryotic isolates of the white-rot basidiomycete fungus Dichomitus squalens.</title>
        <authorList>
            <consortium name="DOE Joint Genome Institute"/>
            <person name="Lopez S.C."/>
            <person name="Andreopoulos B."/>
            <person name="Pangilinan J."/>
            <person name="Lipzen A."/>
            <person name="Riley R."/>
            <person name="Ahrendt S."/>
            <person name="Ng V."/>
            <person name="Barry K."/>
            <person name="Daum C."/>
            <person name="Grigoriev I.V."/>
            <person name="Hilden K.S."/>
            <person name="Makela M.R."/>
            <person name="de Vries R.P."/>
        </authorList>
    </citation>
    <scope>NUCLEOTIDE SEQUENCE [LARGE SCALE GENOMIC DNA]</scope>
    <source>
        <strain evidence="1 2">CBS 464.89</strain>
    </source>
</reference>
<accession>A0A4Q9N7I2</accession>
<sequence>MYEWCRLGLCRLRCRNVYYSVALYHYAYTVLINHRRLWVVFSDISLNSPPCVSRSQGKTASSGIYSDSRSWSN</sequence>